<reference evidence="1" key="1">
    <citation type="submission" date="2024-05" db="EMBL/GenBank/DDBJ databases">
        <title>Characterization of a novel Rickettsia species. (Rickettsia oklahomia sp. nov.) from Amblyomma americanum ticks.</title>
        <authorList>
            <person name="Korla P.K."/>
            <person name="Karounos M."/>
            <person name="Wilson J.M."/>
            <person name="Little S.E."/>
            <person name="Qurollo B.A."/>
        </authorList>
    </citation>
    <scope>NUCLEOTIDE SEQUENCE</scope>
    <source>
        <strain evidence="1">Oklahoma-10</strain>
    </source>
</reference>
<accession>A0AAU7BY11</accession>
<evidence type="ECO:0000313" key="1">
    <source>
        <dbReference type="EMBL" id="XBG66058.1"/>
    </source>
</evidence>
<dbReference type="AlphaFoldDB" id="A0AAU7BY11"/>
<protein>
    <submittedName>
        <fullName evidence="1">ABC transporter substrate binding protein</fullName>
    </submittedName>
</protein>
<name>A0AAU7BY11_9RICK</name>
<sequence length="54" mass="5949">MALIVPLEHTAMTQIVSGIKELLKDIDTAIIVKNAHADSNILLTMTKQIKGSRY</sequence>
<dbReference type="RefSeq" id="WP_347938694.1">
    <property type="nucleotide sequence ID" value="NZ_CP157197.1"/>
</dbReference>
<gene>
    <name evidence="1" type="ORF">AAGW17_03590</name>
</gene>
<dbReference type="KEGG" id="rof:AAGW17_03590"/>
<dbReference type="Pfam" id="PF04392">
    <property type="entry name" value="ABC_sub_bind"/>
    <property type="match status" value="1"/>
</dbReference>
<organism evidence="1">
    <name type="scientific">Rickettsia oklahomensis</name>
    <dbReference type="NCBI Taxonomy" id="3141789"/>
    <lineage>
        <taxon>Bacteria</taxon>
        <taxon>Pseudomonadati</taxon>
        <taxon>Pseudomonadota</taxon>
        <taxon>Alphaproteobacteria</taxon>
        <taxon>Rickettsiales</taxon>
        <taxon>Rickettsiaceae</taxon>
        <taxon>Rickettsieae</taxon>
        <taxon>Rickettsia</taxon>
        <taxon>belli group</taxon>
    </lineage>
</organism>
<proteinExistence type="predicted"/>
<dbReference type="EMBL" id="CP157197">
    <property type="protein sequence ID" value="XBG66058.1"/>
    <property type="molecule type" value="Genomic_DNA"/>
</dbReference>
<dbReference type="InterPro" id="IPR007487">
    <property type="entry name" value="ABC_transpt-TYRBP-like"/>
</dbReference>